<dbReference type="EMBL" id="PGFH01000001">
    <property type="protein sequence ID" value="PJJ81690.1"/>
    <property type="molecule type" value="Genomic_DNA"/>
</dbReference>
<dbReference type="Pfam" id="PF02302">
    <property type="entry name" value="PTS_IIB"/>
    <property type="match status" value="1"/>
</dbReference>
<dbReference type="InterPro" id="IPR003501">
    <property type="entry name" value="PTS_EIIB_2/3"/>
</dbReference>
<dbReference type="Proteomes" id="UP000231742">
    <property type="component" value="Unassembled WGS sequence"/>
</dbReference>
<feature type="domain" description="PTS EIIB type-2" evidence="2">
    <location>
        <begin position="4"/>
        <end position="93"/>
    </location>
</feature>
<reference evidence="3 4" key="1">
    <citation type="submission" date="2017-11" db="EMBL/GenBank/DDBJ databases">
        <title>Genomic Encyclopedia of Archaeal and Bacterial Type Strains, Phase II (KMG-II): From Individual Species to Whole Genera.</title>
        <authorList>
            <person name="Goeker M."/>
        </authorList>
    </citation>
    <scope>NUCLEOTIDE SEQUENCE [LARGE SCALE GENOMIC DNA]</scope>
    <source>
        <strain evidence="3 4">DSM 16400</strain>
    </source>
</reference>
<proteinExistence type="predicted"/>
<evidence type="ECO:0000313" key="4">
    <source>
        <dbReference type="Proteomes" id="UP000231742"/>
    </source>
</evidence>
<evidence type="ECO:0000259" key="2">
    <source>
        <dbReference type="PROSITE" id="PS51099"/>
    </source>
</evidence>
<dbReference type="OrthoDB" id="3196672at2"/>
<dbReference type="InterPro" id="IPR036095">
    <property type="entry name" value="PTS_EIIB-like_sf"/>
</dbReference>
<dbReference type="InterPro" id="IPR013011">
    <property type="entry name" value="PTS_EIIB_2"/>
</dbReference>
<keyword evidence="1" id="KW-0808">Transferase</keyword>
<evidence type="ECO:0000256" key="1">
    <source>
        <dbReference type="ARBA" id="ARBA00022679"/>
    </source>
</evidence>
<comment type="caution">
    <text evidence="3">The sequence shown here is derived from an EMBL/GenBank/DDBJ whole genome shotgun (WGS) entry which is preliminary data.</text>
</comment>
<name>A0A2M9D7P8_9MICO</name>
<dbReference type="SUPFAM" id="SSF52794">
    <property type="entry name" value="PTS system IIB component-like"/>
    <property type="match status" value="1"/>
</dbReference>
<organism evidence="3 4">
    <name type="scientific">Salinibacterium amurskyense</name>
    <dbReference type="NCBI Taxonomy" id="205941"/>
    <lineage>
        <taxon>Bacteria</taxon>
        <taxon>Bacillati</taxon>
        <taxon>Actinomycetota</taxon>
        <taxon>Actinomycetes</taxon>
        <taxon>Micrococcales</taxon>
        <taxon>Microbacteriaceae</taxon>
        <taxon>Salinibacterium</taxon>
    </lineage>
</organism>
<protein>
    <submittedName>
        <fullName evidence="3">PTS system IIB component (Gat family)</fullName>
    </submittedName>
</protein>
<dbReference type="AlphaFoldDB" id="A0A2M9D7P8"/>
<dbReference type="Gene3D" id="3.40.50.2300">
    <property type="match status" value="1"/>
</dbReference>
<dbReference type="CDD" id="cd05566">
    <property type="entry name" value="PTS_IIB_galactitol"/>
    <property type="match status" value="1"/>
</dbReference>
<dbReference type="PROSITE" id="PS51099">
    <property type="entry name" value="PTS_EIIB_TYPE_2"/>
    <property type="match status" value="1"/>
</dbReference>
<evidence type="ECO:0000313" key="3">
    <source>
        <dbReference type="EMBL" id="PJJ81690.1"/>
    </source>
</evidence>
<dbReference type="RefSeq" id="WP_100388350.1">
    <property type="nucleotide sequence ID" value="NZ_BMZU01000001.1"/>
</dbReference>
<accession>A0A2M9D7P8</accession>
<dbReference type="GO" id="GO:0009401">
    <property type="term" value="P:phosphoenolpyruvate-dependent sugar phosphotransferase system"/>
    <property type="evidence" value="ECO:0007669"/>
    <property type="project" value="InterPro"/>
</dbReference>
<gene>
    <name evidence="3" type="ORF">CLV85_0868</name>
</gene>
<keyword evidence="4" id="KW-1185">Reference proteome</keyword>
<sequence length="93" mass="9770">MATKRILVICGTGVATSTVVVTKIRTFCESKGLDAKITQGKVADTLRGNLDADFIVATTQVPDSVGIPVIAGLPFLTGMGLDKVFAEIEQQFA</sequence>
<dbReference type="GO" id="GO:0008982">
    <property type="term" value="F:protein-N(PI)-phosphohistidine-sugar phosphotransferase activity"/>
    <property type="evidence" value="ECO:0007669"/>
    <property type="project" value="InterPro"/>
</dbReference>